<proteinExistence type="inferred from homology"/>
<keyword evidence="2" id="KW-0805">Transcription regulation</keyword>
<sequence length="124" mass="13648">MRAPGGELEAAVMEQLWAADGALTVRQVWTRLTAARPLAYTTVLTVLHNLFKKGLVRREVVGRAHAYQAVASREEHTAELMAQALAGSANRPAAFLQFVDRISAEDLDALRAALRQAERRQSQP</sequence>
<dbReference type="InterPro" id="IPR036388">
    <property type="entry name" value="WH-like_DNA-bd_sf"/>
</dbReference>
<keyword evidence="6" id="KW-1185">Reference proteome</keyword>
<keyword evidence="3" id="KW-0238">DNA-binding</keyword>
<evidence type="ECO:0000256" key="4">
    <source>
        <dbReference type="ARBA" id="ARBA00023163"/>
    </source>
</evidence>
<dbReference type="Gene3D" id="6.10.140.850">
    <property type="match status" value="1"/>
</dbReference>
<protein>
    <submittedName>
        <fullName evidence="5">Penicillinase repressor</fullName>
    </submittedName>
</protein>
<comment type="similarity">
    <text evidence="1">Belongs to the BlaI transcriptional regulatory family.</text>
</comment>
<evidence type="ECO:0000313" key="5">
    <source>
        <dbReference type="EMBL" id="GGM50302.1"/>
    </source>
</evidence>
<dbReference type="Pfam" id="PF03965">
    <property type="entry name" value="Penicillinase_R"/>
    <property type="match status" value="1"/>
</dbReference>
<comment type="caution">
    <text evidence="5">The sequence shown here is derived from an EMBL/GenBank/DDBJ whole genome shotgun (WGS) entry which is preliminary data.</text>
</comment>
<evidence type="ECO:0000256" key="1">
    <source>
        <dbReference type="ARBA" id="ARBA00011046"/>
    </source>
</evidence>
<dbReference type="InterPro" id="IPR005650">
    <property type="entry name" value="BlaI_family"/>
</dbReference>
<accession>A0A8J3CBS7</accession>
<organism evidence="5 6">
    <name type="scientific">Longimycelium tulufanense</name>
    <dbReference type="NCBI Taxonomy" id="907463"/>
    <lineage>
        <taxon>Bacteria</taxon>
        <taxon>Bacillati</taxon>
        <taxon>Actinomycetota</taxon>
        <taxon>Actinomycetes</taxon>
        <taxon>Pseudonocardiales</taxon>
        <taxon>Pseudonocardiaceae</taxon>
        <taxon>Longimycelium</taxon>
    </lineage>
</organism>
<dbReference type="Gene3D" id="1.10.10.10">
    <property type="entry name" value="Winged helix-like DNA-binding domain superfamily/Winged helix DNA-binding domain"/>
    <property type="match status" value="1"/>
</dbReference>
<keyword evidence="4" id="KW-0804">Transcription</keyword>
<evidence type="ECO:0000256" key="2">
    <source>
        <dbReference type="ARBA" id="ARBA00023015"/>
    </source>
</evidence>
<name>A0A8J3CBS7_9PSEU</name>
<dbReference type="GO" id="GO:0045892">
    <property type="term" value="P:negative regulation of DNA-templated transcription"/>
    <property type="evidence" value="ECO:0007669"/>
    <property type="project" value="InterPro"/>
</dbReference>
<dbReference type="AlphaFoldDB" id="A0A8J3CBS7"/>
<evidence type="ECO:0000313" key="6">
    <source>
        <dbReference type="Proteomes" id="UP000637578"/>
    </source>
</evidence>
<reference evidence="5" key="1">
    <citation type="journal article" date="2014" name="Int. J. Syst. Evol. Microbiol.">
        <title>Complete genome sequence of Corynebacterium casei LMG S-19264T (=DSM 44701T), isolated from a smear-ripened cheese.</title>
        <authorList>
            <consortium name="US DOE Joint Genome Institute (JGI-PGF)"/>
            <person name="Walter F."/>
            <person name="Albersmeier A."/>
            <person name="Kalinowski J."/>
            <person name="Ruckert C."/>
        </authorList>
    </citation>
    <scope>NUCLEOTIDE SEQUENCE</scope>
    <source>
        <strain evidence="5">CGMCC 4.5737</strain>
    </source>
</reference>
<dbReference type="RefSeq" id="WP_268239296.1">
    <property type="nucleotide sequence ID" value="NZ_BMMK01000008.1"/>
</dbReference>
<dbReference type="Proteomes" id="UP000637578">
    <property type="component" value="Unassembled WGS sequence"/>
</dbReference>
<evidence type="ECO:0000256" key="3">
    <source>
        <dbReference type="ARBA" id="ARBA00023125"/>
    </source>
</evidence>
<dbReference type="SUPFAM" id="SSF46785">
    <property type="entry name" value="Winged helix' DNA-binding domain"/>
    <property type="match status" value="1"/>
</dbReference>
<reference evidence="5" key="2">
    <citation type="submission" date="2020-09" db="EMBL/GenBank/DDBJ databases">
        <authorList>
            <person name="Sun Q."/>
            <person name="Zhou Y."/>
        </authorList>
    </citation>
    <scope>NUCLEOTIDE SEQUENCE</scope>
    <source>
        <strain evidence="5">CGMCC 4.5737</strain>
    </source>
</reference>
<gene>
    <name evidence="5" type="ORF">GCM10012275_21460</name>
</gene>
<dbReference type="InterPro" id="IPR036390">
    <property type="entry name" value="WH_DNA-bd_sf"/>
</dbReference>
<dbReference type="GO" id="GO:0003677">
    <property type="term" value="F:DNA binding"/>
    <property type="evidence" value="ECO:0007669"/>
    <property type="project" value="UniProtKB-KW"/>
</dbReference>
<dbReference type="EMBL" id="BMMK01000008">
    <property type="protein sequence ID" value="GGM50302.1"/>
    <property type="molecule type" value="Genomic_DNA"/>
</dbReference>
<dbReference type="PIRSF" id="PIRSF019455">
    <property type="entry name" value="CopR_AtkY"/>
    <property type="match status" value="1"/>
</dbReference>